<keyword evidence="7" id="KW-0378">Hydrolase</keyword>
<comment type="similarity">
    <text evidence="3">Belongs to the glycosyl hydrolase 43 family.</text>
</comment>
<evidence type="ECO:0000256" key="2">
    <source>
        <dbReference type="ARBA" id="ARBA00004834"/>
    </source>
</evidence>
<evidence type="ECO:0000256" key="3">
    <source>
        <dbReference type="ARBA" id="ARBA00009865"/>
    </source>
</evidence>
<dbReference type="EMBL" id="KV878219">
    <property type="protein sequence ID" value="OJJ29630.1"/>
    <property type="molecule type" value="Genomic_DNA"/>
</dbReference>
<dbReference type="GO" id="GO:0004553">
    <property type="term" value="F:hydrolase activity, hydrolyzing O-glycosyl compounds"/>
    <property type="evidence" value="ECO:0007669"/>
    <property type="project" value="InterPro"/>
</dbReference>
<evidence type="ECO:0000256" key="1">
    <source>
        <dbReference type="ARBA" id="ARBA00004613"/>
    </source>
</evidence>
<dbReference type="STRING" id="1073089.A0A1L9R3Z5"/>
<keyword evidence="5" id="KW-0858">Xylan degradation</keyword>
<evidence type="ECO:0000256" key="10">
    <source>
        <dbReference type="ARBA" id="ARBA00023295"/>
    </source>
</evidence>
<keyword evidence="6" id="KW-0732">Signal</keyword>
<dbReference type="Gene3D" id="2.115.10.20">
    <property type="entry name" value="Glycosyl hydrolase domain, family 43"/>
    <property type="match status" value="1"/>
</dbReference>
<reference evidence="14" key="1">
    <citation type="journal article" date="2017" name="Genome Biol.">
        <title>Comparative genomics reveals high biological diversity and specific adaptations in the industrially and medically important fungal genus Aspergillus.</title>
        <authorList>
            <person name="de Vries R.P."/>
            <person name="Riley R."/>
            <person name="Wiebenga A."/>
            <person name="Aguilar-Osorio G."/>
            <person name="Amillis S."/>
            <person name="Uchima C.A."/>
            <person name="Anderluh G."/>
            <person name="Asadollahi M."/>
            <person name="Askin M."/>
            <person name="Barry K."/>
            <person name="Battaglia E."/>
            <person name="Bayram O."/>
            <person name="Benocci T."/>
            <person name="Braus-Stromeyer S.A."/>
            <person name="Caldana C."/>
            <person name="Canovas D."/>
            <person name="Cerqueira G.C."/>
            <person name="Chen F."/>
            <person name="Chen W."/>
            <person name="Choi C."/>
            <person name="Clum A."/>
            <person name="Dos Santos R.A."/>
            <person name="Damasio A.R."/>
            <person name="Diallinas G."/>
            <person name="Emri T."/>
            <person name="Fekete E."/>
            <person name="Flipphi M."/>
            <person name="Freyberg S."/>
            <person name="Gallo A."/>
            <person name="Gournas C."/>
            <person name="Habgood R."/>
            <person name="Hainaut M."/>
            <person name="Harispe M.L."/>
            <person name="Henrissat B."/>
            <person name="Hilden K.S."/>
            <person name="Hope R."/>
            <person name="Hossain A."/>
            <person name="Karabika E."/>
            <person name="Karaffa L."/>
            <person name="Karanyi Z."/>
            <person name="Krasevec N."/>
            <person name="Kuo A."/>
            <person name="Kusch H."/>
            <person name="LaButti K."/>
            <person name="Lagendijk E.L."/>
            <person name="Lapidus A."/>
            <person name="Levasseur A."/>
            <person name="Lindquist E."/>
            <person name="Lipzen A."/>
            <person name="Logrieco A.F."/>
            <person name="MacCabe A."/>
            <person name="Maekelae M.R."/>
            <person name="Malavazi I."/>
            <person name="Melin P."/>
            <person name="Meyer V."/>
            <person name="Mielnichuk N."/>
            <person name="Miskei M."/>
            <person name="Molnar A.P."/>
            <person name="Mule G."/>
            <person name="Ngan C.Y."/>
            <person name="Orejas M."/>
            <person name="Orosz E."/>
            <person name="Ouedraogo J.P."/>
            <person name="Overkamp K.M."/>
            <person name="Park H.-S."/>
            <person name="Perrone G."/>
            <person name="Piumi F."/>
            <person name="Punt P.J."/>
            <person name="Ram A.F."/>
            <person name="Ramon A."/>
            <person name="Rauscher S."/>
            <person name="Record E."/>
            <person name="Riano-Pachon D.M."/>
            <person name="Robert V."/>
            <person name="Roehrig J."/>
            <person name="Ruller R."/>
            <person name="Salamov A."/>
            <person name="Salih N.S."/>
            <person name="Samson R.A."/>
            <person name="Sandor E."/>
            <person name="Sanguinetti M."/>
            <person name="Schuetze T."/>
            <person name="Sepcic K."/>
            <person name="Shelest E."/>
            <person name="Sherlock G."/>
            <person name="Sophianopoulou V."/>
            <person name="Squina F.M."/>
            <person name="Sun H."/>
            <person name="Susca A."/>
            <person name="Todd R.B."/>
            <person name="Tsang A."/>
            <person name="Unkles S.E."/>
            <person name="van de Wiele N."/>
            <person name="van Rossen-Uffink D."/>
            <person name="Oliveira J.V."/>
            <person name="Vesth T.C."/>
            <person name="Visser J."/>
            <person name="Yu J.-H."/>
            <person name="Zhou M."/>
            <person name="Andersen M.R."/>
            <person name="Archer D.B."/>
            <person name="Baker S.E."/>
            <person name="Benoit I."/>
            <person name="Brakhage A.A."/>
            <person name="Braus G.H."/>
            <person name="Fischer R."/>
            <person name="Frisvad J.C."/>
            <person name="Goldman G.H."/>
            <person name="Houbraken J."/>
            <person name="Oakley B."/>
            <person name="Pocsi I."/>
            <person name="Scazzocchio C."/>
            <person name="Seiboth B."/>
            <person name="vanKuyk P.A."/>
            <person name="Wortman J."/>
            <person name="Dyer P.S."/>
            <person name="Grigoriev I.V."/>
        </authorList>
    </citation>
    <scope>NUCLEOTIDE SEQUENCE [LARGE SCALE GENOMIC DNA]</scope>
    <source>
        <strain evidence="14">DTO 134E9</strain>
    </source>
</reference>
<name>A0A1L9R3Z5_ASPWE</name>
<evidence type="ECO:0000313" key="14">
    <source>
        <dbReference type="Proteomes" id="UP000184383"/>
    </source>
</evidence>
<accession>A0A1L9R3Z5</accession>
<evidence type="ECO:0000256" key="12">
    <source>
        <dbReference type="ARBA" id="ARBA00025221"/>
    </source>
</evidence>
<dbReference type="PANTHER" id="PTHR43301:SF4">
    <property type="entry name" value="ARABINAN ENDO-1,5-ALPHA-L-ARABINOSIDASE B"/>
    <property type="match status" value="1"/>
</dbReference>
<dbReference type="OrthoDB" id="195678at2759"/>
<evidence type="ECO:0000256" key="11">
    <source>
        <dbReference type="ARBA" id="ARBA00023326"/>
    </source>
</evidence>
<evidence type="ECO:0000256" key="5">
    <source>
        <dbReference type="ARBA" id="ARBA00022651"/>
    </source>
</evidence>
<evidence type="ECO:0000313" key="13">
    <source>
        <dbReference type="EMBL" id="OJJ29630.1"/>
    </source>
</evidence>
<evidence type="ECO:0000256" key="9">
    <source>
        <dbReference type="ARBA" id="ARBA00023277"/>
    </source>
</evidence>
<dbReference type="InterPro" id="IPR023296">
    <property type="entry name" value="Glyco_hydro_beta-prop_sf"/>
</dbReference>
<organism evidence="13 14">
    <name type="scientific">Aspergillus wentii DTO 134E9</name>
    <dbReference type="NCBI Taxonomy" id="1073089"/>
    <lineage>
        <taxon>Eukaryota</taxon>
        <taxon>Fungi</taxon>
        <taxon>Dikarya</taxon>
        <taxon>Ascomycota</taxon>
        <taxon>Pezizomycotina</taxon>
        <taxon>Eurotiomycetes</taxon>
        <taxon>Eurotiomycetidae</taxon>
        <taxon>Eurotiales</taxon>
        <taxon>Aspergillaceae</taxon>
        <taxon>Aspergillus</taxon>
        <taxon>Aspergillus subgen. Cremei</taxon>
    </lineage>
</organism>
<feature type="non-terminal residue" evidence="13">
    <location>
        <position position="107"/>
    </location>
</feature>
<dbReference type="VEuPathDB" id="FungiDB:ASPWEDRAFT_81308"/>
<keyword evidence="11" id="KW-0624">Polysaccharide degradation</keyword>
<comment type="subcellular location">
    <subcellularLocation>
        <location evidence="1">Secreted</location>
    </subcellularLocation>
</comment>
<dbReference type="SUPFAM" id="SSF75005">
    <property type="entry name" value="Arabinanase/levansucrase/invertase"/>
    <property type="match status" value="1"/>
</dbReference>
<evidence type="ECO:0000256" key="4">
    <source>
        <dbReference type="ARBA" id="ARBA00022525"/>
    </source>
</evidence>
<dbReference type="InterPro" id="IPR050727">
    <property type="entry name" value="GH43_arabinanases"/>
</dbReference>
<protein>
    <recommendedName>
        <fullName evidence="15">Arabinan endo-1,5-alpha-L-arabinosidase</fullName>
    </recommendedName>
</protein>
<dbReference type="AlphaFoldDB" id="A0A1L9R3Z5"/>
<dbReference type="GO" id="GO:0005576">
    <property type="term" value="C:extracellular region"/>
    <property type="evidence" value="ECO:0007669"/>
    <property type="project" value="UniProtKB-SubCell"/>
</dbReference>
<dbReference type="RefSeq" id="XP_040683307.1">
    <property type="nucleotide sequence ID" value="XM_040839561.1"/>
</dbReference>
<dbReference type="GeneID" id="63755409"/>
<dbReference type="GO" id="GO:0045493">
    <property type="term" value="P:xylan catabolic process"/>
    <property type="evidence" value="ECO:0007669"/>
    <property type="project" value="UniProtKB-KW"/>
</dbReference>
<keyword evidence="8" id="KW-0325">Glycoprotein</keyword>
<dbReference type="Proteomes" id="UP000184383">
    <property type="component" value="Unassembled WGS sequence"/>
</dbReference>
<evidence type="ECO:0008006" key="15">
    <source>
        <dbReference type="Google" id="ProtNLM"/>
    </source>
</evidence>
<evidence type="ECO:0000256" key="8">
    <source>
        <dbReference type="ARBA" id="ARBA00023180"/>
    </source>
</evidence>
<feature type="non-terminal residue" evidence="13">
    <location>
        <position position="1"/>
    </location>
</feature>
<dbReference type="Pfam" id="PF04616">
    <property type="entry name" value="Glyco_hydro_43"/>
    <property type="match status" value="1"/>
</dbReference>
<comment type="function">
    <text evidence="12">Endo-1,5-alpha-L-arabinanase involved in degradation of pectin. Its preferred substrate is linear 1,5-alpha-L-arabinan.</text>
</comment>
<gene>
    <name evidence="13" type="ORF">ASPWEDRAFT_81308</name>
</gene>
<keyword evidence="9" id="KW-0119">Carbohydrate metabolism</keyword>
<proteinExistence type="inferred from homology"/>
<dbReference type="InterPro" id="IPR006710">
    <property type="entry name" value="Glyco_hydro_43"/>
</dbReference>
<dbReference type="PANTHER" id="PTHR43301">
    <property type="entry name" value="ARABINAN ENDO-1,5-ALPHA-L-ARABINOSIDASE"/>
    <property type="match status" value="1"/>
</dbReference>
<keyword evidence="10" id="KW-0326">Glycosidase</keyword>
<sequence length="107" mass="11500">HDPTIIKVNGTYYSYGVGEHLVIHETPFMDGPWEQTSSVLAKDSVVLKGDRTAMWAPTAPQVDDNFYLYYCVSVAGCRDSAVSVATSKSPGPEGWTDLGTIINSGTG</sequence>
<evidence type="ECO:0000256" key="6">
    <source>
        <dbReference type="ARBA" id="ARBA00022729"/>
    </source>
</evidence>
<evidence type="ECO:0000256" key="7">
    <source>
        <dbReference type="ARBA" id="ARBA00022801"/>
    </source>
</evidence>
<keyword evidence="14" id="KW-1185">Reference proteome</keyword>
<keyword evidence="4" id="KW-0964">Secreted</keyword>
<comment type="pathway">
    <text evidence="2">Glycan metabolism; L-arabinan degradation.</text>
</comment>